<evidence type="ECO:0000256" key="1">
    <source>
        <dbReference type="SAM" id="MobiDB-lite"/>
    </source>
</evidence>
<organism evidence="2 3">
    <name type="scientific">Meripilus lineatus</name>
    <dbReference type="NCBI Taxonomy" id="2056292"/>
    <lineage>
        <taxon>Eukaryota</taxon>
        <taxon>Fungi</taxon>
        <taxon>Dikarya</taxon>
        <taxon>Basidiomycota</taxon>
        <taxon>Agaricomycotina</taxon>
        <taxon>Agaricomycetes</taxon>
        <taxon>Polyporales</taxon>
        <taxon>Meripilaceae</taxon>
        <taxon>Meripilus</taxon>
    </lineage>
</organism>
<comment type="caution">
    <text evidence="2">The sequence shown here is derived from an EMBL/GenBank/DDBJ whole genome shotgun (WGS) entry which is preliminary data.</text>
</comment>
<name>A0AAD5UY55_9APHY</name>
<proteinExistence type="predicted"/>
<dbReference type="SUPFAM" id="SSF52047">
    <property type="entry name" value="RNI-like"/>
    <property type="match status" value="1"/>
</dbReference>
<feature type="region of interest" description="Disordered" evidence="1">
    <location>
        <begin position="306"/>
        <end position="328"/>
    </location>
</feature>
<keyword evidence="3" id="KW-1185">Reference proteome</keyword>
<dbReference type="Gene3D" id="3.80.10.10">
    <property type="entry name" value="Ribonuclease Inhibitor"/>
    <property type="match status" value="1"/>
</dbReference>
<dbReference type="Proteomes" id="UP001212997">
    <property type="component" value="Unassembled WGS sequence"/>
</dbReference>
<dbReference type="AlphaFoldDB" id="A0AAD5UY55"/>
<evidence type="ECO:0000313" key="3">
    <source>
        <dbReference type="Proteomes" id="UP001212997"/>
    </source>
</evidence>
<protein>
    <submittedName>
        <fullName evidence="2">Uncharacterized protein</fullName>
    </submittedName>
</protein>
<reference evidence="2" key="1">
    <citation type="submission" date="2022-07" db="EMBL/GenBank/DDBJ databases">
        <title>Genome Sequence of Physisporinus lineatus.</title>
        <authorList>
            <person name="Buettner E."/>
        </authorList>
    </citation>
    <scope>NUCLEOTIDE SEQUENCE</scope>
    <source>
        <strain evidence="2">VT162</strain>
    </source>
</reference>
<dbReference type="EMBL" id="JANAWD010000347">
    <property type="protein sequence ID" value="KAJ3480961.1"/>
    <property type="molecule type" value="Genomic_DNA"/>
</dbReference>
<gene>
    <name evidence="2" type="ORF">NLI96_g7989</name>
</gene>
<sequence length="438" mass="50354">MMHPHLGVNVKQLILEDDEDSIVDIYRFFSDIIPLLPKIISLEYNSLPIPYLHLPIFSSDLRSLTSLALWNIKADSFGDFVRFVSFHKQLKELTISECSWERSSVHHYSFGVRWGRDLKKLSFEYCEYRRIFDVLYWLGRRDSPCSIQCLEIKNPQFLEEPVVPFIATHLATQWAPTLEAVFLQLDDDIQKAGDSTEAAVSSLTAYIRFCPNLHTIKLKFDKDTLWVVRQLPDVLSGLVSLRRIAFRFLALAEAESILLGDNENKWATVDKDLGDSAKLRSLEYVEVSCSGVEEKDVLYWWENGKGSSEDTESDSGRESNGEDVEVESIEERYSRAKENLIGKRGKQQKQGISWGVLELEPWGLGHTMIGITHFHRRKKALTDIFPHLSARGVLWCGIGRYSYVLHITASNLSGMKSRDWRPRYCASLFDQDVDLDYD</sequence>
<evidence type="ECO:0000313" key="2">
    <source>
        <dbReference type="EMBL" id="KAJ3480961.1"/>
    </source>
</evidence>
<accession>A0AAD5UY55</accession>
<dbReference type="InterPro" id="IPR032675">
    <property type="entry name" value="LRR_dom_sf"/>
</dbReference>